<sequence>MGIVSPSRVHLHRSLNFYLADIREV</sequence>
<reference evidence="1" key="1">
    <citation type="submission" date="2016-03" db="EMBL/GenBank/DDBJ databases">
        <authorList>
            <person name="Ploux O."/>
        </authorList>
    </citation>
    <scope>NUCLEOTIDE SEQUENCE</scope>
    <source>
        <strain evidence="1">UC10</strain>
    </source>
</reference>
<protein>
    <submittedName>
        <fullName evidence="1">Uncharacterized protein</fullName>
    </submittedName>
</protein>
<name>A0A1Y5PPE8_9MYCO</name>
<proteinExistence type="predicted"/>
<accession>A0A1Y5PPE8</accession>
<gene>
    <name evidence="1" type="ORF">MHPYR_480045</name>
</gene>
<dbReference type="EMBL" id="FLQS01000043">
    <property type="protein sequence ID" value="SBS77778.1"/>
    <property type="molecule type" value="Genomic_DNA"/>
</dbReference>
<evidence type="ECO:0000313" key="1">
    <source>
        <dbReference type="EMBL" id="SBS77778.1"/>
    </source>
</evidence>
<organism evidence="1">
    <name type="scientific">uncultured Mycobacterium sp</name>
    <dbReference type="NCBI Taxonomy" id="171292"/>
    <lineage>
        <taxon>Bacteria</taxon>
        <taxon>Bacillati</taxon>
        <taxon>Actinomycetota</taxon>
        <taxon>Actinomycetes</taxon>
        <taxon>Mycobacteriales</taxon>
        <taxon>Mycobacteriaceae</taxon>
        <taxon>Mycobacterium</taxon>
        <taxon>environmental samples</taxon>
    </lineage>
</organism>
<dbReference type="AlphaFoldDB" id="A0A1Y5PPE8"/>